<organism evidence="3 4">
    <name type="scientific">Suillus discolor</name>
    <dbReference type="NCBI Taxonomy" id="1912936"/>
    <lineage>
        <taxon>Eukaryota</taxon>
        <taxon>Fungi</taxon>
        <taxon>Dikarya</taxon>
        <taxon>Basidiomycota</taxon>
        <taxon>Agaricomycotina</taxon>
        <taxon>Agaricomycetes</taxon>
        <taxon>Agaricomycetidae</taxon>
        <taxon>Boletales</taxon>
        <taxon>Suillineae</taxon>
        <taxon>Suillaceae</taxon>
        <taxon>Suillus</taxon>
    </lineage>
</organism>
<feature type="domain" description="DUF6532" evidence="2">
    <location>
        <begin position="126"/>
        <end position="294"/>
    </location>
</feature>
<dbReference type="RefSeq" id="XP_041294941.1">
    <property type="nucleotide sequence ID" value="XM_041441293.1"/>
</dbReference>
<dbReference type="AlphaFoldDB" id="A0A9P7JW45"/>
<dbReference type="Pfam" id="PF20149">
    <property type="entry name" value="DUF6532"/>
    <property type="match status" value="1"/>
</dbReference>
<keyword evidence="4" id="KW-1185">Reference proteome</keyword>
<dbReference type="GeneID" id="64703552"/>
<dbReference type="InterPro" id="IPR045341">
    <property type="entry name" value="DUF6532"/>
</dbReference>
<gene>
    <name evidence="3" type="ORF">F5147DRAFT_771862</name>
</gene>
<proteinExistence type="predicted"/>
<dbReference type="EMBL" id="JABBWM010000017">
    <property type="protein sequence ID" value="KAG2111722.1"/>
    <property type="molecule type" value="Genomic_DNA"/>
</dbReference>
<name>A0A9P7JW45_9AGAM</name>
<sequence length="320" mass="35838">MSQQTKLSLIKAEIAVLQAYLEPNIDYDVFQAHHKKNCRPRSPSPTYLNSVQNRHPKTKHARTRNTLSSDDSDQSEQDDLEDLANEVKIDTGRHRHTKKVKGATTNCDATNVGFYPSLWQKLLDHAKANFRLHIAISVPFPDKEESIGSYYPEFKMGMATVVFNNAATFRNKVKQIALTVVPMAYELALGINRNTINSIKLRATGLLKKAMYLCGHPDSDGHASNFANNMIQIACHKSFYDNGSKSLKQFTEFQKTVPPPALFLVGTILSAPAACLKRVNGAKQTPIEDSEASYDRISTLFNCTNKDKYHGPKLHQMLKA</sequence>
<comment type="caution">
    <text evidence="3">The sequence shown here is derived from an EMBL/GenBank/DDBJ whole genome shotgun (WGS) entry which is preliminary data.</text>
</comment>
<feature type="compositionally biased region" description="Polar residues" evidence="1">
    <location>
        <begin position="44"/>
        <end position="53"/>
    </location>
</feature>
<dbReference type="OrthoDB" id="2646753at2759"/>
<feature type="compositionally biased region" description="Acidic residues" evidence="1">
    <location>
        <begin position="70"/>
        <end position="80"/>
    </location>
</feature>
<evidence type="ECO:0000259" key="2">
    <source>
        <dbReference type="Pfam" id="PF20149"/>
    </source>
</evidence>
<evidence type="ECO:0000313" key="4">
    <source>
        <dbReference type="Proteomes" id="UP000823399"/>
    </source>
</evidence>
<dbReference type="Proteomes" id="UP000823399">
    <property type="component" value="Unassembled WGS sequence"/>
</dbReference>
<feature type="compositionally biased region" description="Basic residues" evidence="1">
    <location>
        <begin position="54"/>
        <end position="63"/>
    </location>
</feature>
<evidence type="ECO:0000256" key="1">
    <source>
        <dbReference type="SAM" id="MobiDB-lite"/>
    </source>
</evidence>
<feature type="region of interest" description="Disordered" evidence="1">
    <location>
        <begin position="36"/>
        <end position="80"/>
    </location>
</feature>
<evidence type="ECO:0000313" key="3">
    <source>
        <dbReference type="EMBL" id="KAG2111722.1"/>
    </source>
</evidence>
<protein>
    <recommendedName>
        <fullName evidence="2">DUF6532 domain-containing protein</fullName>
    </recommendedName>
</protein>
<reference evidence="3" key="1">
    <citation type="journal article" date="2020" name="New Phytol.">
        <title>Comparative genomics reveals dynamic genome evolution in host specialist ectomycorrhizal fungi.</title>
        <authorList>
            <person name="Lofgren L.A."/>
            <person name="Nguyen N.H."/>
            <person name="Vilgalys R."/>
            <person name="Ruytinx J."/>
            <person name="Liao H.L."/>
            <person name="Branco S."/>
            <person name="Kuo A."/>
            <person name="LaButti K."/>
            <person name="Lipzen A."/>
            <person name="Andreopoulos W."/>
            <person name="Pangilinan J."/>
            <person name="Riley R."/>
            <person name="Hundley H."/>
            <person name="Na H."/>
            <person name="Barry K."/>
            <person name="Grigoriev I.V."/>
            <person name="Stajich J.E."/>
            <person name="Kennedy P.G."/>
        </authorList>
    </citation>
    <scope>NUCLEOTIDE SEQUENCE</scope>
    <source>
        <strain evidence="3">FC423</strain>
    </source>
</reference>
<accession>A0A9P7JW45</accession>